<comment type="function">
    <text evidence="11">Catalyzes the attachment of tyrosine to tRNA(Tyr) in a two-step reaction: tyrosine is first activated by ATP to form Tyr-AMP and then transferred to the acceptor end of tRNA(Tyr).</text>
</comment>
<gene>
    <name evidence="11" type="primary">tyrS</name>
    <name evidence="15" type="ORF">HDA30_000988</name>
</gene>
<dbReference type="InterPro" id="IPR002305">
    <property type="entry name" value="aa-tRNA-synth_Ic"/>
</dbReference>
<evidence type="ECO:0000256" key="11">
    <source>
        <dbReference type="HAMAP-Rule" id="MF_02006"/>
    </source>
</evidence>
<keyword evidence="7 11" id="KW-0648">Protein biosynthesis</keyword>
<accession>A0A7W7M3C2</accession>
<sequence length="452" mass="49847">MSENSSTPADQRPTERLSAQSNDPSFENVWQELQWRGLVHVSTDEKALEEALAGEPITYYCGFDPTAASLHLGHLVQLLLMRRLQLAGHRPVALVGGATGLIGDPRQSSERVLNTREVVDQWVQSLREQIRPYLSFEGDNAATMVNNLDWTAQLSALDFLREIGKNFRVGTMVKKEIVASRLNSEEGISYTEFSYQVLQGNDYLELYRRHGITLQTGGSDQWGNLTSGTELVRKVEGQHVHAMGTPLITNADGTKFGKSEGNAIWLNAEMCSPYAFYQFWLNTADADVIDRLKVFTFLTKAQIEEYAEKVAAEPFRREAQKRLAWEVTALAHGAETTQQVIDASRAVFGGADLAEVEADTLATILAELPQADATKWDRDEAGTVSAVGLLVSTGLAASNSEARRTIKEGGALVNNVRIADPEQRYSTLDALAGRYLLVRRGKKNMAAADLRA</sequence>
<dbReference type="PROSITE" id="PS50889">
    <property type="entry name" value="S4"/>
    <property type="match status" value="1"/>
</dbReference>
<dbReference type="AlphaFoldDB" id="A0A7W7M3C2"/>
<organism evidence="15 16">
    <name type="scientific">Micrococcus cohnii</name>
    <dbReference type="NCBI Taxonomy" id="993416"/>
    <lineage>
        <taxon>Bacteria</taxon>
        <taxon>Bacillati</taxon>
        <taxon>Actinomycetota</taxon>
        <taxon>Actinomycetes</taxon>
        <taxon>Micrococcales</taxon>
        <taxon>Micrococcaceae</taxon>
        <taxon>Micrococcus</taxon>
    </lineage>
</organism>
<evidence type="ECO:0000256" key="9">
    <source>
        <dbReference type="ARBA" id="ARBA00048248"/>
    </source>
</evidence>
<dbReference type="FunFam" id="3.40.50.620:FF:000008">
    <property type="entry name" value="Tyrosine--tRNA ligase"/>
    <property type="match status" value="1"/>
</dbReference>
<keyword evidence="6 12" id="KW-0694">RNA-binding</keyword>
<feature type="short sequence motif" description="'KMSKS' region" evidence="11">
    <location>
        <begin position="255"/>
        <end position="259"/>
    </location>
</feature>
<feature type="binding site" evidence="11">
    <location>
        <position position="195"/>
    </location>
    <ligand>
        <name>L-tyrosine</name>
        <dbReference type="ChEBI" id="CHEBI:58315"/>
    </ligand>
</feature>
<dbReference type="NCBIfam" id="TIGR00234">
    <property type="entry name" value="tyrS"/>
    <property type="match status" value="1"/>
</dbReference>
<dbReference type="InterPro" id="IPR036986">
    <property type="entry name" value="S4_RNA-bd_sf"/>
</dbReference>
<dbReference type="Pfam" id="PF00579">
    <property type="entry name" value="tRNA-synt_1b"/>
    <property type="match status" value="1"/>
</dbReference>
<dbReference type="PRINTS" id="PR01040">
    <property type="entry name" value="TRNASYNTHTYR"/>
</dbReference>
<dbReference type="InterPro" id="IPR024107">
    <property type="entry name" value="Tyr-tRNA-ligase_bac_1"/>
</dbReference>
<dbReference type="CDD" id="cd00805">
    <property type="entry name" value="TyrRS_core"/>
    <property type="match status" value="1"/>
</dbReference>
<comment type="catalytic activity">
    <reaction evidence="9 11">
        <text>tRNA(Tyr) + L-tyrosine + ATP = L-tyrosyl-tRNA(Tyr) + AMP + diphosphate + H(+)</text>
        <dbReference type="Rhea" id="RHEA:10220"/>
        <dbReference type="Rhea" id="RHEA-COMP:9706"/>
        <dbReference type="Rhea" id="RHEA-COMP:9707"/>
        <dbReference type="ChEBI" id="CHEBI:15378"/>
        <dbReference type="ChEBI" id="CHEBI:30616"/>
        <dbReference type="ChEBI" id="CHEBI:33019"/>
        <dbReference type="ChEBI" id="CHEBI:58315"/>
        <dbReference type="ChEBI" id="CHEBI:78442"/>
        <dbReference type="ChEBI" id="CHEBI:78536"/>
        <dbReference type="ChEBI" id="CHEBI:456215"/>
        <dbReference type="EC" id="6.1.1.1"/>
    </reaction>
</comment>
<proteinExistence type="inferred from homology"/>
<dbReference type="EMBL" id="JACHNA010000001">
    <property type="protein sequence ID" value="MBB4735480.1"/>
    <property type="molecule type" value="Genomic_DNA"/>
</dbReference>
<dbReference type="Gene3D" id="3.10.290.10">
    <property type="entry name" value="RNA-binding S4 domain"/>
    <property type="match status" value="1"/>
</dbReference>
<evidence type="ECO:0000256" key="13">
    <source>
        <dbReference type="SAM" id="MobiDB-lite"/>
    </source>
</evidence>
<dbReference type="PROSITE" id="PS00178">
    <property type="entry name" value="AA_TRNA_LIGASE_I"/>
    <property type="match status" value="1"/>
</dbReference>
<dbReference type="Pfam" id="PF22421">
    <property type="entry name" value="SYY_C-terminal"/>
    <property type="match status" value="1"/>
</dbReference>
<dbReference type="SUPFAM" id="SSF52374">
    <property type="entry name" value="Nucleotidylyl transferase"/>
    <property type="match status" value="1"/>
</dbReference>
<dbReference type="Gene3D" id="1.10.240.10">
    <property type="entry name" value="Tyrosyl-Transfer RNA Synthetase"/>
    <property type="match status" value="1"/>
</dbReference>
<comment type="caution">
    <text evidence="15">The sequence shown here is derived from an EMBL/GenBank/DDBJ whole genome shotgun (WGS) entry which is preliminary data.</text>
</comment>
<evidence type="ECO:0000256" key="6">
    <source>
        <dbReference type="ARBA" id="ARBA00022884"/>
    </source>
</evidence>
<evidence type="ECO:0000256" key="1">
    <source>
        <dbReference type="ARBA" id="ARBA00004496"/>
    </source>
</evidence>
<dbReference type="InterPro" id="IPR002307">
    <property type="entry name" value="Tyr-tRNA-ligase"/>
</dbReference>
<dbReference type="FunFam" id="1.10.240.10:FF:000001">
    <property type="entry name" value="Tyrosine--tRNA ligase"/>
    <property type="match status" value="1"/>
</dbReference>
<keyword evidence="3 11" id="KW-0436">Ligase</keyword>
<evidence type="ECO:0000256" key="2">
    <source>
        <dbReference type="ARBA" id="ARBA00022490"/>
    </source>
</evidence>
<feature type="binding site" evidence="11">
    <location>
        <position position="258"/>
    </location>
    <ligand>
        <name>ATP</name>
        <dbReference type="ChEBI" id="CHEBI:30616"/>
    </ligand>
</feature>
<evidence type="ECO:0000259" key="14">
    <source>
        <dbReference type="Pfam" id="PF22421"/>
    </source>
</evidence>
<dbReference type="GO" id="GO:0004831">
    <property type="term" value="F:tyrosine-tRNA ligase activity"/>
    <property type="evidence" value="ECO:0007669"/>
    <property type="project" value="UniProtKB-UniRule"/>
</dbReference>
<feature type="region of interest" description="Disordered" evidence="13">
    <location>
        <begin position="1"/>
        <end position="23"/>
    </location>
</feature>
<evidence type="ECO:0000256" key="4">
    <source>
        <dbReference type="ARBA" id="ARBA00022741"/>
    </source>
</evidence>
<evidence type="ECO:0000256" key="10">
    <source>
        <dbReference type="ARBA" id="ARBA00060965"/>
    </source>
</evidence>
<dbReference type="PANTHER" id="PTHR11766">
    <property type="entry name" value="TYROSYL-TRNA SYNTHETASE"/>
    <property type="match status" value="1"/>
</dbReference>
<evidence type="ECO:0000256" key="7">
    <source>
        <dbReference type="ARBA" id="ARBA00022917"/>
    </source>
</evidence>
<dbReference type="EC" id="6.1.1.1" evidence="11"/>
<evidence type="ECO:0000256" key="5">
    <source>
        <dbReference type="ARBA" id="ARBA00022840"/>
    </source>
</evidence>
<dbReference type="RefSeq" id="WP_288818539.1">
    <property type="nucleotide sequence ID" value="NZ_JACHNA010000001.1"/>
</dbReference>
<dbReference type="InterPro" id="IPR014729">
    <property type="entry name" value="Rossmann-like_a/b/a_fold"/>
</dbReference>
<evidence type="ECO:0000256" key="3">
    <source>
        <dbReference type="ARBA" id="ARBA00022598"/>
    </source>
</evidence>
<dbReference type="GO" id="GO:0005524">
    <property type="term" value="F:ATP binding"/>
    <property type="evidence" value="ECO:0007669"/>
    <property type="project" value="UniProtKB-UniRule"/>
</dbReference>
<keyword evidence="2 11" id="KW-0963">Cytoplasm</keyword>
<keyword evidence="16" id="KW-1185">Reference proteome</keyword>
<reference evidence="15 16" key="1">
    <citation type="submission" date="2020-08" db="EMBL/GenBank/DDBJ databases">
        <title>Sequencing the genomes of 1000 actinobacteria strains.</title>
        <authorList>
            <person name="Klenk H.-P."/>
        </authorList>
    </citation>
    <scope>NUCLEOTIDE SEQUENCE [LARGE SCALE GENOMIC DNA]</scope>
    <source>
        <strain evidence="15 16">DSM 23974</strain>
    </source>
</reference>
<dbReference type="InterPro" id="IPR024088">
    <property type="entry name" value="Tyr-tRNA-ligase_bac-type"/>
</dbReference>
<feature type="domain" description="Tyrosine--tRNA ligase SYY-like C-terminal" evidence="14">
    <location>
        <begin position="383"/>
        <end position="444"/>
    </location>
</feature>
<feature type="short sequence motif" description="'HIGH' region" evidence="11">
    <location>
        <begin position="65"/>
        <end position="74"/>
    </location>
</feature>
<evidence type="ECO:0000313" key="15">
    <source>
        <dbReference type="EMBL" id="MBB4735480.1"/>
    </source>
</evidence>
<dbReference type="Proteomes" id="UP000540191">
    <property type="component" value="Unassembled WGS sequence"/>
</dbReference>
<dbReference type="InterPro" id="IPR054608">
    <property type="entry name" value="SYY-like_C"/>
</dbReference>
<protein>
    <recommendedName>
        <fullName evidence="11">Tyrosine--tRNA ligase</fullName>
        <ecNumber evidence="11">6.1.1.1</ecNumber>
    </recommendedName>
    <alternativeName>
        <fullName evidence="11">Tyrosyl-tRNA synthetase</fullName>
        <shortName evidence="11">TyrRS</shortName>
    </alternativeName>
</protein>
<dbReference type="GO" id="GO:0003723">
    <property type="term" value="F:RNA binding"/>
    <property type="evidence" value="ECO:0007669"/>
    <property type="project" value="UniProtKB-KW"/>
</dbReference>
<feature type="binding site" evidence="11">
    <location>
        <position position="60"/>
    </location>
    <ligand>
        <name>L-tyrosine</name>
        <dbReference type="ChEBI" id="CHEBI:58315"/>
    </ligand>
</feature>
<evidence type="ECO:0000256" key="8">
    <source>
        <dbReference type="ARBA" id="ARBA00023146"/>
    </source>
</evidence>
<dbReference type="CDD" id="cd00165">
    <property type="entry name" value="S4"/>
    <property type="match status" value="1"/>
</dbReference>
<dbReference type="SUPFAM" id="SSF55174">
    <property type="entry name" value="Alpha-L RNA-binding motif"/>
    <property type="match status" value="1"/>
</dbReference>
<dbReference type="GO" id="GO:0005829">
    <property type="term" value="C:cytosol"/>
    <property type="evidence" value="ECO:0007669"/>
    <property type="project" value="TreeGrafter"/>
</dbReference>
<dbReference type="GO" id="GO:0006437">
    <property type="term" value="P:tyrosyl-tRNA aminoacylation"/>
    <property type="evidence" value="ECO:0007669"/>
    <property type="project" value="UniProtKB-UniRule"/>
</dbReference>
<evidence type="ECO:0000313" key="16">
    <source>
        <dbReference type="Proteomes" id="UP000540191"/>
    </source>
</evidence>
<comment type="similarity">
    <text evidence="10 11">Belongs to the class-I aminoacyl-tRNA synthetase family. TyrS type 1 subfamily.</text>
</comment>
<dbReference type="Gene3D" id="3.40.50.620">
    <property type="entry name" value="HUPs"/>
    <property type="match status" value="1"/>
</dbReference>
<comment type="subunit">
    <text evidence="11">Homodimer.</text>
</comment>
<evidence type="ECO:0000256" key="12">
    <source>
        <dbReference type="PROSITE-ProRule" id="PRU00182"/>
    </source>
</evidence>
<feature type="binding site" evidence="11">
    <location>
        <position position="199"/>
    </location>
    <ligand>
        <name>L-tyrosine</name>
        <dbReference type="ChEBI" id="CHEBI:58315"/>
    </ligand>
</feature>
<dbReference type="InterPro" id="IPR001412">
    <property type="entry name" value="aa-tRNA-synth_I_CS"/>
</dbReference>
<comment type="subcellular location">
    <subcellularLocation>
        <location evidence="1 11">Cytoplasm</location>
    </subcellularLocation>
</comment>
<keyword evidence="8 11" id="KW-0030">Aminoacyl-tRNA synthetase</keyword>
<keyword evidence="4 11" id="KW-0547">Nucleotide-binding</keyword>
<keyword evidence="5 11" id="KW-0067">ATP-binding</keyword>
<dbReference type="HAMAP" id="MF_02006">
    <property type="entry name" value="Tyr_tRNA_synth_type1"/>
    <property type="match status" value="1"/>
</dbReference>
<dbReference type="PANTHER" id="PTHR11766:SF0">
    <property type="entry name" value="TYROSINE--TRNA LIGASE, MITOCHONDRIAL"/>
    <property type="match status" value="1"/>
</dbReference>
<dbReference type="GO" id="GO:0042803">
    <property type="term" value="F:protein homodimerization activity"/>
    <property type="evidence" value="ECO:0007669"/>
    <property type="project" value="UniProtKB-ARBA"/>
</dbReference>
<name>A0A7W7M3C2_9MICC</name>